<accession>A0ABX8BH85</accession>
<dbReference type="InterPro" id="IPR051604">
    <property type="entry name" value="Ergot_Alk_Oxidoreductase"/>
</dbReference>
<dbReference type="PANTHER" id="PTHR43162:SF1">
    <property type="entry name" value="PRESTALK A DIFFERENTIATION PROTEIN A"/>
    <property type="match status" value="1"/>
</dbReference>
<protein>
    <submittedName>
        <fullName evidence="2">NAD(P)H-binding protein</fullName>
    </submittedName>
</protein>
<dbReference type="Gene3D" id="3.90.25.10">
    <property type="entry name" value="UDP-galactose 4-epimerase, domain 1"/>
    <property type="match status" value="1"/>
</dbReference>
<dbReference type="InterPro" id="IPR016040">
    <property type="entry name" value="NAD(P)-bd_dom"/>
</dbReference>
<feature type="domain" description="NAD(P)-binding" evidence="1">
    <location>
        <begin position="16"/>
        <end position="186"/>
    </location>
</feature>
<sequence>MDNKNSEKIEHVLVTGAGGTVGGLVVPGLRERGLRVRALTRDPSRRTFPAGVEVAAGDLADPATLDGVFDGVDAVFLFPVAETAAAVVDLMRRAGVRRVVVLSSTSVSDGDDTDFGYRHHRPVEEAVERSGLEWTHLRAGEFMANDLDSYSGSVRAEGVVRAPHGDRPWAPVHEADLADAAVAALTGSGHHGKAYTLTGPETVTAAERAAAIGAALGREVRFVHLSDEEARELWISQGVPPEICDWLLWEAPDGWDPSGLVSADYEKVTGRRGRTYAQWAVDHRSDFS</sequence>
<dbReference type="InterPro" id="IPR036291">
    <property type="entry name" value="NAD(P)-bd_dom_sf"/>
</dbReference>
<evidence type="ECO:0000313" key="3">
    <source>
        <dbReference type="Proteomes" id="UP000676079"/>
    </source>
</evidence>
<evidence type="ECO:0000259" key="1">
    <source>
        <dbReference type="Pfam" id="PF13460"/>
    </source>
</evidence>
<reference evidence="2 3" key="1">
    <citation type="submission" date="2021-05" db="EMBL/GenBank/DDBJ databases">
        <title>Direct Submission.</title>
        <authorList>
            <person name="Li K."/>
            <person name="Gao J."/>
        </authorList>
    </citation>
    <scope>NUCLEOTIDE SEQUENCE [LARGE SCALE GENOMIC DNA]</scope>
    <source>
        <strain evidence="2 3">Mg02</strain>
    </source>
</reference>
<keyword evidence="3" id="KW-1185">Reference proteome</keyword>
<dbReference type="Proteomes" id="UP000676079">
    <property type="component" value="Chromosome"/>
</dbReference>
<proteinExistence type="predicted"/>
<name>A0ABX8BH85_9ACTN</name>
<evidence type="ECO:0000313" key="2">
    <source>
        <dbReference type="EMBL" id="QUX20203.1"/>
    </source>
</evidence>
<organism evidence="2 3">
    <name type="scientific">Nocardiopsis changdeensis</name>
    <dbReference type="NCBI Taxonomy" id="2831969"/>
    <lineage>
        <taxon>Bacteria</taxon>
        <taxon>Bacillati</taxon>
        <taxon>Actinomycetota</taxon>
        <taxon>Actinomycetes</taxon>
        <taxon>Streptosporangiales</taxon>
        <taxon>Nocardiopsidaceae</taxon>
        <taxon>Nocardiopsis</taxon>
    </lineage>
</organism>
<dbReference type="Pfam" id="PF13460">
    <property type="entry name" value="NAD_binding_10"/>
    <property type="match status" value="1"/>
</dbReference>
<dbReference type="PANTHER" id="PTHR43162">
    <property type="match status" value="1"/>
</dbReference>
<gene>
    <name evidence="2" type="ORF">KGD84_16800</name>
</gene>
<dbReference type="Gene3D" id="3.40.50.720">
    <property type="entry name" value="NAD(P)-binding Rossmann-like Domain"/>
    <property type="match status" value="1"/>
</dbReference>
<dbReference type="EMBL" id="CP074133">
    <property type="protein sequence ID" value="QUX20203.1"/>
    <property type="molecule type" value="Genomic_DNA"/>
</dbReference>
<dbReference type="RefSeq" id="WP_220561396.1">
    <property type="nucleotide sequence ID" value="NZ_CP074133.1"/>
</dbReference>
<dbReference type="SUPFAM" id="SSF51735">
    <property type="entry name" value="NAD(P)-binding Rossmann-fold domains"/>
    <property type="match status" value="1"/>
</dbReference>